<gene>
    <name evidence="1" type="ORF">A3I41_00450</name>
</gene>
<comment type="caution">
    <text evidence="1">The sequence shown here is derived from an EMBL/GenBank/DDBJ whole genome shotgun (WGS) entry which is preliminary data.</text>
</comment>
<protein>
    <submittedName>
        <fullName evidence="1">Uncharacterized protein</fullName>
    </submittedName>
</protein>
<proteinExistence type="predicted"/>
<reference evidence="1 2" key="1">
    <citation type="journal article" date="2016" name="Nat. Commun.">
        <title>Thousands of microbial genomes shed light on interconnected biogeochemical processes in an aquifer system.</title>
        <authorList>
            <person name="Anantharaman K."/>
            <person name="Brown C.T."/>
            <person name="Hug L.A."/>
            <person name="Sharon I."/>
            <person name="Castelle C.J."/>
            <person name="Probst A.J."/>
            <person name="Thomas B.C."/>
            <person name="Singh A."/>
            <person name="Wilkins M.J."/>
            <person name="Karaoz U."/>
            <person name="Brodie E.L."/>
            <person name="Williams K.H."/>
            <person name="Hubbard S.S."/>
            <person name="Banfield J.F."/>
        </authorList>
    </citation>
    <scope>NUCLEOTIDE SEQUENCE [LARGE SCALE GENOMIC DNA]</scope>
</reference>
<evidence type="ECO:0000313" key="1">
    <source>
        <dbReference type="EMBL" id="OGL88184.1"/>
    </source>
</evidence>
<evidence type="ECO:0000313" key="2">
    <source>
        <dbReference type="Proteomes" id="UP000176593"/>
    </source>
</evidence>
<dbReference type="Proteomes" id="UP000176593">
    <property type="component" value="Unassembled WGS sequence"/>
</dbReference>
<sequence>MNAPLTSETFRTILRTFSEDCSFMSLSHMWRKKPEFAELLAWAQKNKPSSLTILFEEIEACGWQALDLIHALLGEKHEVLSETFSMQNNYDQKVLRLYRFAMRQGYNTPKIFTAYSILHQKLKVEREMERVIADLDYRRANRTWKNLDWIRVRKKFMRIAKKYPARFFDCALNHHLLLRGFRSVEPDAELVQLLSDVMATIIPAPPKLARAKTPAEIYYAWFRRNSHDDEGNYTGFTKN</sequence>
<name>A0A1F7VDX5_9BACT</name>
<organism evidence="1 2">
    <name type="scientific">Candidatus Uhrbacteria bacterium RIFCSPLOWO2_02_FULL_48_18</name>
    <dbReference type="NCBI Taxonomy" id="1802408"/>
    <lineage>
        <taxon>Bacteria</taxon>
        <taxon>Candidatus Uhriibacteriota</taxon>
    </lineage>
</organism>
<dbReference type="EMBL" id="MGEQ01000001">
    <property type="protein sequence ID" value="OGL88184.1"/>
    <property type="molecule type" value="Genomic_DNA"/>
</dbReference>
<dbReference type="AlphaFoldDB" id="A0A1F7VDX5"/>
<accession>A0A1F7VDX5</accession>